<dbReference type="AlphaFoldDB" id="I3UE67"/>
<reference evidence="2 3" key="1">
    <citation type="journal article" date="2011" name="J. Bacteriol.">
        <title>Whole-genome shotgun sequencing of the sulfur-oxidizing chemoautotroph Tetrathiobacter kashmirensis.</title>
        <authorList>
            <person name="Ghosh W."/>
            <person name="George A."/>
            <person name="Agarwal A."/>
            <person name="Raj P."/>
            <person name="Alam M."/>
            <person name="Pyne P."/>
            <person name="Das Gupta S.K."/>
        </authorList>
    </citation>
    <scope>NUCLEOTIDE SEQUENCE [LARGE SCALE GENOMIC DNA]</scope>
    <source>
        <strain evidence="2 3">WT001</strain>
    </source>
</reference>
<organism evidence="2 3">
    <name type="scientific">Advenella kashmirensis (strain DSM 17095 / LMG 22695 / WT001)</name>
    <name type="common">Tetrathiobacter kashmirensis</name>
    <dbReference type="NCBI Taxonomy" id="1036672"/>
    <lineage>
        <taxon>Bacteria</taxon>
        <taxon>Pseudomonadati</taxon>
        <taxon>Pseudomonadota</taxon>
        <taxon>Betaproteobacteria</taxon>
        <taxon>Burkholderiales</taxon>
        <taxon>Alcaligenaceae</taxon>
    </lineage>
</organism>
<dbReference type="Gene3D" id="3.90.1150.200">
    <property type="match status" value="1"/>
</dbReference>
<dbReference type="KEGG" id="aka:TKWG_16915"/>
<sequence length="138" mass="15520">MIAMAASEHIDDLIAKLADWRGSMLAELRKTILAADSNIVEDWKWMGSPVWSRDGHIVVGNAHKNKVKLTFSQGAHLPDPEKLFNAGLDGKQWRAIDLFEGDKINKPALKKLIQAAIQFNQQKQQARQLKKHRAGKTD</sequence>
<evidence type="ECO:0000313" key="2">
    <source>
        <dbReference type="EMBL" id="AFK63305.1"/>
    </source>
</evidence>
<dbReference type="SUPFAM" id="SSF159888">
    <property type="entry name" value="YdhG-like"/>
    <property type="match status" value="1"/>
</dbReference>
<protein>
    <recommendedName>
        <fullName evidence="1">YdhG-like domain-containing protein</fullName>
    </recommendedName>
</protein>
<accession>I3UE67</accession>
<reference evidence="3" key="2">
    <citation type="journal article" date="2013" name="PLoS ONE">
        <title>Genome implosion elicits host-confinement in Alcaligenaceae: evidence from the comparative genomics of Tetrathiobacter kashmirensis, a pathogen in the making.</title>
        <authorList>
            <person name="Ghosh W."/>
            <person name="Alam M."/>
            <person name="Roy C."/>
            <person name="Pyne P."/>
            <person name="George A."/>
            <person name="Chakraborty R."/>
            <person name="Majumder S."/>
            <person name="Agarwal A."/>
            <person name="Chakraborty S."/>
            <person name="Majumdar S."/>
            <person name="Gupta S.K."/>
        </authorList>
    </citation>
    <scope>NUCLEOTIDE SEQUENCE [LARGE SCALE GENOMIC DNA]</scope>
    <source>
        <strain evidence="3">WT001</strain>
    </source>
</reference>
<evidence type="ECO:0000313" key="3">
    <source>
        <dbReference type="Proteomes" id="UP000005267"/>
    </source>
</evidence>
<dbReference type="HOGENOM" id="CLU_131962_0_0_4"/>
<dbReference type="Proteomes" id="UP000005267">
    <property type="component" value="Chromosome"/>
</dbReference>
<evidence type="ECO:0000259" key="1">
    <source>
        <dbReference type="Pfam" id="PF08818"/>
    </source>
</evidence>
<dbReference type="EMBL" id="CP003555">
    <property type="protein sequence ID" value="AFK63305.1"/>
    <property type="molecule type" value="Genomic_DNA"/>
</dbReference>
<feature type="domain" description="YdhG-like" evidence="1">
    <location>
        <begin position="22"/>
        <end position="117"/>
    </location>
</feature>
<gene>
    <name evidence="2" type="ordered locus">TKWG_16915</name>
</gene>
<dbReference type="STRING" id="1036672.TKWG_16915"/>
<dbReference type="Pfam" id="PF08818">
    <property type="entry name" value="DUF1801"/>
    <property type="match status" value="1"/>
</dbReference>
<proteinExistence type="predicted"/>
<name>I3UE67_ADVKW</name>
<dbReference type="InterPro" id="IPR014922">
    <property type="entry name" value="YdhG-like"/>
</dbReference>
<keyword evidence="3" id="KW-1185">Reference proteome</keyword>